<dbReference type="EMBL" id="JMSE01000739">
    <property type="protein sequence ID" value="KDN68044.1"/>
    <property type="molecule type" value="Genomic_DNA"/>
</dbReference>
<evidence type="ECO:0000313" key="1">
    <source>
        <dbReference type="EMBL" id="KDN68044.1"/>
    </source>
</evidence>
<dbReference type="eggNOG" id="KOG4169">
    <property type="taxonomic scope" value="Eukaryota"/>
</dbReference>
<dbReference type="InterPro" id="IPR036291">
    <property type="entry name" value="NAD(P)-bd_dom_sf"/>
</dbReference>
<dbReference type="OMA" id="RNSVICP"/>
<comment type="caution">
    <text evidence="1">The sequence shown here is derived from an EMBL/GenBank/DDBJ whole genome shotgun (WGS) entry which is preliminary data.</text>
</comment>
<dbReference type="OrthoDB" id="5296at2759"/>
<dbReference type="Gene3D" id="3.40.50.720">
    <property type="entry name" value="NAD(P)-binding Rossmann-like Domain"/>
    <property type="match status" value="1"/>
</dbReference>
<dbReference type="HOGENOM" id="CLU_1749746_0_0_1"/>
<protein>
    <submittedName>
        <fullName evidence="1">Uncharacterized protein</fullName>
    </submittedName>
</protein>
<dbReference type="AlphaFoldDB" id="A0A066XK51"/>
<accession>A0A066XK51</accession>
<dbReference type="SUPFAM" id="SSF51735">
    <property type="entry name" value="NAD(P)-binding Rossmann-fold domains"/>
    <property type="match status" value="1"/>
</dbReference>
<dbReference type="Proteomes" id="UP000027238">
    <property type="component" value="Unassembled WGS sequence"/>
</dbReference>
<evidence type="ECO:0000313" key="2">
    <source>
        <dbReference type="Proteomes" id="UP000027238"/>
    </source>
</evidence>
<name>A0A066XK51_COLSU</name>
<keyword evidence="2" id="KW-1185">Reference proteome</keyword>
<proteinExistence type="predicted"/>
<dbReference type="STRING" id="1173701.A0A066XK51"/>
<organism evidence="1 2">
    <name type="scientific">Colletotrichum sublineola</name>
    <name type="common">Sorghum anthracnose fungus</name>
    <dbReference type="NCBI Taxonomy" id="1173701"/>
    <lineage>
        <taxon>Eukaryota</taxon>
        <taxon>Fungi</taxon>
        <taxon>Dikarya</taxon>
        <taxon>Ascomycota</taxon>
        <taxon>Pezizomycotina</taxon>
        <taxon>Sordariomycetes</taxon>
        <taxon>Hypocreomycetidae</taxon>
        <taxon>Glomerellales</taxon>
        <taxon>Glomerellaceae</taxon>
        <taxon>Colletotrichum</taxon>
        <taxon>Colletotrichum graminicola species complex</taxon>
    </lineage>
</organism>
<gene>
    <name evidence="1" type="ORF">CSUB01_08288</name>
</gene>
<reference evidence="2" key="1">
    <citation type="journal article" date="2014" name="Genome Announc.">
        <title>Draft genome sequence of Colletotrichum sublineola, a destructive pathogen of cultivated sorghum.</title>
        <authorList>
            <person name="Baroncelli R."/>
            <person name="Sanz-Martin J.M."/>
            <person name="Rech G.E."/>
            <person name="Sukno S.A."/>
            <person name="Thon M.R."/>
        </authorList>
    </citation>
    <scope>NUCLEOTIDE SEQUENCE [LARGE SCALE GENOMIC DNA]</scope>
    <source>
        <strain evidence="2">TX430BB</strain>
    </source>
</reference>
<sequence length="152" mass="16643">MTLTTDTAYIHSIQTPFYFASKAAILSVVKCLQGLKQLVGIRNSVICPGPVRTPLWDQEFCRDRLPPGEVALSTDDVVKAMFALLTGEQYGNGNVLEIMMAGSKEAPMIHQKELQLEALHPTVSPINAGSKALEEELSFMKMVAEKGMRSTC</sequence>